<keyword evidence="1" id="KW-1133">Transmembrane helix</keyword>
<comment type="caution">
    <text evidence="3">The sequence shown here is derived from an EMBL/GenBank/DDBJ whole genome shotgun (WGS) entry which is preliminary data.</text>
</comment>
<reference evidence="3" key="1">
    <citation type="submission" date="2021-02" db="EMBL/GenBank/DDBJ databases">
        <authorList>
            <person name="Nowell W R."/>
        </authorList>
    </citation>
    <scope>NUCLEOTIDE SEQUENCE</scope>
    <source>
        <strain evidence="3">Ploen Becks lab</strain>
    </source>
</reference>
<evidence type="ECO:0000256" key="2">
    <source>
        <dbReference type="SAM" id="SignalP"/>
    </source>
</evidence>
<evidence type="ECO:0000313" key="4">
    <source>
        <dbReference type="Proteomes" id="UP000663879"/>
    </source>
</evidence>
<dbReference type="Proteomes" id="UP000663879">
    <property type="component" value="Unassembled WGS sequence"/>
</dbReference>
<accession>A0A814K2D4</accession>
<name>A0A814K2D4_9BILA</name>
<keyword evidence="2" id="KW-0732">Signal</keyword>
<evidence type="ECO:0008006" key="5">
    <source>
        <dbReference type="Google" id="ProtNLM"/>
    </source>
</evidence>
<evidence type="ECO:0000256" key="1">
    <source>
        <dbReference type="SAM" id="Phobius"/>
    </source>
</evidence>
<gene>
    <name evidence="3" type="ORF">OXX778_LOCUS18581</name>
</gene>
<evidence type="ECO:0000313" key="3">
    <source>
        <dbReference type="EMBL" id="CAF1045858.1"/>
    </source>
</evidence>
<protein>
    <recommendedName>
        <fullName evidence="5">G-protein coupled receptors family 3 profile domain-containing protein</fullName>
    </recommendedName>
</protein>
<dbReference type="AlphaFoldDB" id="A0A814K2D4"/>
<dbReference type="OrthoDB" id="10246186at2759"/>
<feature type="transmembrane region" description="Helical" evidence="1">
    <location>
        <begin position="430"/>
        <end position="452"/>
    </location>
</feature>
<keyword evidence="4" id="KW-1185">Reference proteome</keyword>
<feature type="transmembrane region" description="Helical" evidence="1">
    <location>
        <begin position="464"/>
        <end position="487"/>
    </location>
</feature>
<dbReference type="EMBL" id="CAJNOC010005214">
    <property type="protein sequence ID" value="CAF1045858.1"/>
    <property type="molecule type" value="Genomic_DNA"/>
</dbReference>
<feature type="chain" id="PRO_5032551175" description="G-protein coupled receptors family 3 profile domain-containing protein" evidence="2">
    <location>
        <begin position="18"/>
        <end position="655"/>
    </location>
</feature>
<keyword evidence="1" id="KW-0472">Membrane</keyword>
<feature type="transmembrane region" description="Helical" evidence="1">
    <location>
        <begin position="551"/>
        <end position="573"/>
    </location>
</feature>
<proteinExistence type="predicted"/>
<keyword evidence="1" id="KW-0812">Transmembrane</keyword>
<feature type="signal peptide" evidence="2">
    <location>
        <begin position="1"/>
        <end position="17"/>
    </location>
</feature>
<organism evidence="3 4">
    <name type="scientific">Brachionus calyciflorus</name>
    <dbReference type="NCBI Taxonomy" id="104777"/>
    <lineage>
        <taxon>Eukaryota</taxon>
        <taxon>Metazoa</taxon>
        <taxon>Spiralia</taxon>
        <taxon>Gnathifera</taxon>
        <taxon>Rotifera</taxon>
        <taxon>Eurotatoria</taxon>
        <taxon>Monogononta</taxon>
        <taxon>Pseudotrocha</taxon>
        <taxon>Ploima</taxon>
        <taxon>Brachionidae</taxon>
        <taxon>Brachionus</taxon>
    </lineage>
</organism>
<sequence>MANLMLLILFYLFVVESEVCKKENRLNGYQLVCKNFEIDKKILTSNKTDYKQIGKIYYRLSEERILNEDLLIGINFFKSLKKKDSNFYFKNLLGFDLNLFNKIERNNSMLYSFFIYNSKIDFYNRTARLSTCIPFYPENKLNLNIISLYFLNFNKFISKLCPFYFDNFEIDELNFNYLADSFYSKNKVSFTKINESNKLNIQVETLSIGSCENLDINSDIINFQMFKSTSEFRFYGKIKNIESNIFSALTSLKFIMIDIYYSRQLLQNSQIRWIKSLNENLQINDSQFENFTDHIKFVLISQKFYTEFYYKKDLYHLFPDEDFCIYRDFPFNKMVLLSINDNTPNNYKIKYTCTFLWIAQNYSFYLKHFKKIAHGIILYRNFKGFNISESDCNFTKRLENCNFKAINYNEYFDLNFWKNLIIILDFVTSFVLIPLMSALCFLLNLFIFIMCLKGKKLKYLNNKAYKFVFIYSVLSLAYVLIGLPRFLNDCSFKTGLFCSSVKFNTIIQDYKIVVTDFTNRILKTAINLSLIGYSTLRLNLFCESSSKLTKYIYNSSIGNISFVILAILGTICLPKLYIHQINTGEPESRVGNRKVPYRYRSEIFGSKSNKKYRTFSIRSEMFSLHVENYRIQIKCSNKLNDNFYQKKYLIFCLSN</sequence>